<evidence type="ECO:0000313" key="2">
    <source>
        <dbReference type="EMBL" id="CDW74768.1"/>
    </source>
</evidence>
<dbReference type="AlphaFoldDB" id="A0A077ZZZ3"/>
<feature type="signal peptide" evidence="1">
    <location>
        <begin position="1"/>
        <end position="20"/>
    </location>
</feature>
<organism evidence="2 3">
    <name type="scientific">Stylonychia lemnae</name>
    <name type="common">Ciliate</name>
    <dbReference type="NCBI Taxonomy" id="5949"/>
    <lineage>
        <taxon>Eukaryota</taxon>
        <taxon>Sar</taxon>
        <taxon>Alveolata</taxon>
        <taxon>Ciliophora</taxon>
        <taxon>Intramacronucleata</taxon>
        <taxon>Spirotrichea</taxon>
        <taxon>Stichotrichia</taxon>
        <taxon>Sporadotrichida</taxon>
        <taxon>Oxytrichidae</taxon>
        <taxon>Stylonychinae</taxon>
        <taxon>Stylonychia</taxon>
    </lineage>
</organism>
<feature type="chain" id="PRO_5001729159" evidence="1">
    <location>
        <begin position="21"/>
        <end position="465"/>
    </location>
</feature>
<keyword evidence="3" id="KW-1185">Reference proteome</keyword>
<reference evidence="2 3" key="1">
    <citation type="submission" date="2014-06" db="EMBL/GenBank/DDBJ databases">
        <authorList>
            <person name="Swart Estienne"/>
        </authorList>
    </citation>
    <scope>NUCLEOTIDE SEQUENCE [LARGE SCALE GENOMIC DNA]</scope>
    <source>
        <strain evidence="2 3">130c</strain>
    </source>
</reference>
<protein>
    <submittedName>
        <fullName evidence="2">Uncharacterized protein</fullName>
    </submittedName>
</protein>
<dbReference type="Proteomes" id="UP000039865">
    <property type="component" value="Unassembled WGS sequence"/>
</dbReference>
<evidence type="ECO:0000256" key="1">
    <source>
        <dbReference type="SAM" id="SignalP"/>
    </source>
</evidence>
<dbReference type="Gene3D" id="1.20.190.10">
    <property type="entry name" value="Pesticidal crystal protein, N-terminal domain"/>
    <property type="match status" value="1"/>
</dbReference>
<dbReference type="InterPro" id="IPR036716">
    <property type="entry name" value="Pest_crys_N_sf"/>
</dbReference>
<evidence type="ECO:0000313" key="3">
    <source>
        <dbReference type="Proteomes" id="UP000039865"/>
    </source>
</evidence>
<sequence length="465" mass="52399">MNKIQTRGLVILYLIAFLHASKVATTIKTVDQSKATALTLAQSSLQSGQSAWEVSAQVANVAEKAGAFAKDIAKAAESASALKSVAGAIAAIGPALAALGAVAAFAQMFFPSPVEMKLDAIQDSINSLQNMVSDKFDEQASLIKSISCGAQLSQHLNEIETNWRYYQSYVNSRGADPAYRALLQTFDGVPEAAIFILNALNGKVTNCDIIQILYEGDQQNGFMRGSPKYVAATQKYLMEVQKAIAMIGVWYVKTANFQGNQVAGEIEFIYGRHIRDASDRIQNYIQRCYDEWQSNAEFNMKKMYPALKEQGPTEVVVAIKQRMNEILYDQHVFVNVYEDPENGEHHTIMGQRWAVLRTRDLNLGKKLFISVVTAPKSDTTDYTDRLHFRRELDGKMNSYMNVQNFINSQWGNISNRGLAGIHIWRKGDWWQEAYRSDEKPGMWYCNLNGRLHFYTGSWYKYYLWA</sequence>
<proteinExistence type="predicted"/>
<keyword evidence="1" id="KW-0732">Signal</keyword>
<name>A0A077ZZZ3_STYLE</name>
<accession>A0A077ZZZ3</accession>
<dbReference type="InParanoid" id="A0A077ZZZ3"/>
<gene>
    <name evidence="2" type="primary">Contig11890.g12723</name>
    <name evidence="2" type="ORF">STYLEM_3751</name>
</gene>
<dbReference type="GO" id="GO:0090729">
    <property type="term" value="F:toxin activity"/>
    <property type="evidence" value="ECO:0007669"/>
    <property type="project" value="InterPro"/>
</dbReference>
<dbReference type="EMBL" id="CCKQ01003647">
    <property type="protein sequence ID" value="CDW74768.1"/>
    <property type="molecule type" value="Genomic_DNA"/>
</dbReference>